<feature type="transmembrane region" description="Helical" evidence="2">
    <location>
        <begin position="90"/>
        <end position="110"/>
    </location>
</feature>
<feature type="region of interest" description="Disordered" evidence="1">
    <location>
        <begin position="115"/>
        <end position="137"/>
    </location>
</feature>
<evidence type="ECO:0000256" key="2">
    <source>
        <dbReference type="SAM" id="Phobius"/>
    </source>
</evidence>
<keyword evidence="4" id="KW-1185">Reference proteome</keyword>
<evidence type="ECO:0000256" key="1">
    <source>
        <dbReference type="SAM" id="MobiDB-lite"/>
    </source>
</evidence>
<name>A0A7X3MMS5_9HYPH</name>
<protein>
    <submittedName>
        <fullName evidence="3">Uncharacterized protein</fullName>
    </submittedName>
</protein>
<comment type="caution">
    <text evidence="3">The sequence shown here is derived from an EMBL/GenBank/DDBJ whole genome shotgun (WGS) entry which is preliminary data.</text>
</comment>
<dbReference type="RefSeq" id="WP_160882574.1">
    <property type="nucleotide sequence ID" value="NZ_WURB01000001.1"/>
</dbReference>
<keyword evidence="2" id="KW-0472">Membrane</keyword>
<accession>A0A7X3MMS5</accession>
<sequence length="137" mass="14967">MSQTTVATGTFSSRKAANQAVQRLVSGGFARNSIELHPHDEDEGYDLEIHTRVENVKRAQRLIRGSSSMSVMGMRDVGYMASGAVQTARAHPFFLLGAGLLAGFVIYNLIPRPAGSKRSARRRQPSPSGAHARHEHR</sequence>
<keyword evidence="2" id="KW-1133">Transmembrane helix</keyword>
<dbReference type="Proteomes" id="UP000436483">
    <property type="component" value="Unassembled WGS sequence"/>
</dbReference>
<reference evidence="3 4" key="1">
    <citation type="submission" date="2019-12" db="EMBL/GenBank/DDBJ databases">
        <authorList>
            <person name="Yuan C.-G."/>
        </authorList>
    </citation>
    <scope>NUCLEOTIDE SEQUENCE [LARGE SCALE GENOMIC DNA]</scope>
    <source>
        <strain evidence="3 4">KCTC 23863</strain>
    </source>
</reference>
<dbReference type="EMBL" id="WURB01000001">
    <property type="protein sequence ID" value="MXQ09956.1"/>
    <property type="molecule type" value="Genomic_DNA"/>
</dbReference>
<organism evidence="3 4">
    <name type="scientific">Microvirga makkahensis</name>
    <dbReference type="NCBI Taxonomy" id="1128670"/>
    <lineage>
        <taxon>Bacteria</taxon>
        <taxon>Pseudomonadati</taxon>
        <taxon>Pseudomonadota</taxon>
        <taxon>Alphaproteobacteria</taxon>
        <taxon>Hyphomicrobiales</taxon>
        <taxon>Methylobacteriaceae</taxon>
        <taxon>Microvirga</taxon>
    </lineage>
</organism>
<dbReference type="OrthoDB" id="7998692at2"/>
<proteinExistence type="predicted"/>
<gene>
    <name evidence="3" type="ORF">GR328_00495</name>
</gene>
<reference evidence="3 4" key="2">
    <citation type="submission" date="2020-01" db="EMBL/GenBank/DDBJ databases">
        <title>Microvirga sp. nov., an arsenate reduction bacterium isolated from Tibet hotspring sediments.</title>
        <authorList>
            <person name="Xian W.-D."/>
            <person name="Li W.-J."/>
        </authorList>
    </citation>
    <scope>NUCLEOTIDE SEQUENCE [LARGE SCALE GENOMIC DNA]</scope>
    <source>
        <strain evidence="3 4">KCTC 23863</strain>
    </source>
</reference>
<evidence type="ECO:0000313" key="4">
    <source>
        <dbReference type="Proteomes" id="UP000436483"/>
    </source>
</evidence>
<keyword evidence="2" id="KW-0812">Transmembrane</keyword>
<dbReference type="AlphaFoldDB" id="A0A7X3MMS5"/>
<evidence type="ECO:0000313" key="3">
    <source>
        <dbReference type="EMBL" id="MXQ09956.1"/>
    </source>
</evidence>